<keyword evidence="2" id="KW-1185">Reference proteome</keyword>
<accession>A0A3M9MG59</accession>
<protein>
    <submittedName>
        <fullName evidence="1">Uncharacterized protein</fullName>
    </submittedName>
</protein>
<proteinExistence type="predicted"/>
<sequence>MREKKVDFGGIPAKKGKFRLEKPVLLPFAVVAGQRAEGLRQIVLCFLQRFLVERKNIGSSSTFFIQASSIIL</sequence>
<gene>
    <name evidence="1" type="ORF">EFB08_16635</name>
</gene>
<dbReference type="EMBL" id="RJJD01000011">
    <property type="protein sequence ID" value="RNI24540.1"/>
    <property type="molecule type" value="Genomic_DNA"/>
</dbReference>
<reference evidence="1 2" key="1">
    <citation type="submission" date="2018-11" db="EMBL/GenBank/DDBJ databases">
        <title>Rufibacter latericius sp. nov., isolated from water in Baiyang Lake.</title>
        <authorList>
            <person name="Yang Y."/>
        </authorList>
    </citation>
    <scope>NUCLEOTIDE SEQUENCE [LARGE SCALE GENOMIC DNA]</scope>
    <source>
        <strain evidence="1 2">R-22-1c-1</strain>
    </source>
</reference>
<dbReference type="AlphaFoldDB" id="A0A3M9MG59"/>
<organism evidence="1 2">
    <name type="scientific">Rufibacter latericius</name>
    <dbReference type="NCBI Taxonomy" id="2487040"/>
    <lineage>
        <taxon>Bacteria</taxon>
        <taxon>Pseudomonadati</taxon>
        <taxon>Bacteroidota</taxon>
        <taxon>Cytophagia</taxon>
        <taxon>Cytophagales</taxon>
        <taxon>Hymenobacteraceae</taxon>
        <taxon>Rufibacter</taxon>
    </lineage>
</organism>
<evidence type="ECO:0000313" key="2">
    <source>
        <dbReference type="Proteomes" id="UP000272117"/>
    </source>
</evidence>
<name>A0A3M9MG59_9BACT</name>
<dbReference type="Proteomes" id="UP000272117">
    <property type="component" value="Unassembled WGS sequence"/>
</dbReference>
<comment type="caution">
    <text evidence="1">The sequence shown here is derived from an EMBL/GenBank/DDBJ whole genome shotgun (WGS) entry which is preliminary data.</text>
</comment>
<evidence type="ECO:0000313" key="1">
    <source>
        <dbReference type="EMBL" id="RNI24540.1"/>
    </source>
</evidence>